<name>A0A5A9X4M9_9BACT</name>
<sequence length="543" mass="60581">MGLINFVAAKIADRIEAKQQTAGNEDISKGGVVLGEGECLTDEAIEGLVRPIVISQGELNRHVYILGSTGCGKTVLLREFAYQLVKNGYGLFYIDGKGGPGTIETFHDIWRACVKFGKTDKFAFVSPVKSPEYCETSATWNPLLVFSKEEKVAVHDDAFKRSNNAKAEWYEDLKIDVITKIMSVFELTNMGYTYFDIEAALSGLAGAEELLKLCYNDAGEIIDQNVYMDTFNYVEEWRVSPRDALKNYKGTQMLMRALCSDLLAPLFCSTSPNWDPETALHQGQISFCYFPVMLNRRMMICAMKMLVASLKLALAHLQAYYGRAVKMALIIDEYNSLADGNQLDLFNKARDAGLYVIVAHQTQADLAQDMGSEYFGKSLFSNTTVKIIMQIKDMDTCEYLAKNLGTLPESPWSKLPLIGALFGEEKFIVDPNLLKGQTKFRDGGNTVGGFIADIDGKIWRYTPNKTRTPAFVTRSKIRIGVDIPKIRATYEPARVWEPLDFSKRVFERTHANVTPAGAMKSSPAKGGGKTQPQKKDYGPIKWN</sequence>
<evidence type="ECO:0000259" key="2">
    <source>
        <dbReference type="SMART" id="SM00382"/>
    </source>
</evidence>
<dbReference type="OrthoDB" id="9776736at2"/>
<dbReference type="SUPFAM" id="SSF52540">
    <property type="entry name" value="P-loop containing nucleoside triphosphate hydrolases"/>
    <property type="match status" value="1"/>
</dbReference>
<feature type="compositionally biased region" description="Basic and acidic residues" evidence="1">
    <location>
        <begin position="533"/>
        <end position="543"/>
    </location>
</feature>
<reference evidence="3 4" key="1">
    <citation type="submission" date="2019-04" db="EMBL/GenBank/DDBJ databases">
        <title>Geobacter ruber sp. nov., ferric-reducing bacteria isolated from paddy soil.</title>
        <authorList>
            <person name="Xu Z."/>
            <person name="Masuda Y."/>
            <person name="Itoh H."/>
            <person name="Senoo K."/>
        </authorList>
    </citation>
    <scope>NUCLEOTIDE SEQUENCE [LARGE SCALE GENOMIC DNA]</scope>
    <source>
        <strain evidence="3 4">Red88</strain>
    </source>
</reference>
<dbReference type="Pfam" id="PF12696">
    <property type="entry name" value="TraG-D_C"/>
    <property type="match status" value="1"/>
</dbReference>
<dbReference type="InterPro" id="IPR051162">
    <property type="entry name" value="T4SS_component"/>
</dbReference>
<protein>
    <submittedName>
        <fullName evidence="3">DUF853 family protein</fullName>
    </submittedName>
</protein>
<evidence type="ECO:0000256" key="1">
    <source>
        <dbReference type="SAM" id="MobiDB-lite"/>
    </source>
</evidence>
<dbReference type="InterPro" id="IPR003593">
    <property type="entry name" value="AAA+_ATPase"/>
</dbReference>
<accession>A0A5A9X4M9</accession>
<evidence type="ECO:0000313" key="4">
    <source>
        <dbReference type="Proteomes" id="UP000324298"/>
    </source>
</evidence>
<dbReference type="InterPro" id="IPR032689">
    <property type="entry name" value="TraG-D_C"/>
</dbReference>
<feature type="region of interest" description="Disordered" evidence="1">
    <location>
        <begin position="512"/>
        <end position="543"/>
    </location>
</feature>
<proteinExistence type="predicted"/>
<dbReference type="RefSeq" id="WP_149309681.1">
    <property type="nucleotide sequence ID" value="NZ_SRSD01000012.1"/>
</dbReference>
<comment type="caution">
    <text evidence="3">The sequence shown here is derived from an EMBL/GenBank/DDBJ whole genome shotgun (WGS) entry which is preliminary data.</text>
</comment>
<dbReference type="Gene3D" id="3.40.50.300">
    <property type="entry name" value="P-loop containing nucleotide triphosphate hydrolases"/>
    <property type="match status" value="2"/>
</dbReference>
<dbReference type="CDD" id="cd00009">
    <property type="entry name" value="AAA"/>
    <property type="match status" value="1"/>
</dbReference>
<dbReference type="PANTHER" id="PTHR30121">
    <property type="entry name" value="UNCHARACTERIZED PROTEIN YJGR-RELATED"/>
    <property type="match status" value="1"/>
</dbReference>
<organism evidence="3 4">
    <name type="scientific">Oryzomonas rubra</name>
    <dbReference type="NCBI Taxonomy" id="2509454"/>
    <lineage>
        <taxon>Bacteria</taxon>
        <taxon>Pseudomonadati</taxon>
        <taxon>Thermodesulfobacteriota</taxon>
        <taxon>Desulfuromonadia</taxon>
        <taxon>Geobacterales</taxon>
        <taxon>Geobacteraceae</taxon>
        <taxon>Oryzomonas</taxon>
    </lineage>
</organism>
<dbReference type="SMART" id="SM00382">
    <property type="entry name" value="AAA"/>
    <property type="match status" value="1"/>
</dbReference>
<dbReference type="PANTHER" id="PTHR30121:SF6">
    <property type="entry name" value="SLR6007 PROTEIN"/>
    <property type="match status" value="1"/>
</dbReference>
<dbReference type="AlphaFoldDB" id="A0A5A9X4M9"/>
<dbReference type="EMBL" id="SRSD01000012">
    <property type="protein sequence ID" value="KAA0888102.1"/>
    <property type="molecule type" value="Genomic_DNA"/>
</dbReference>
<keyword evidence="4" id="KW-1185">Reference proteome</keyword>
<gene>
    <name evidence="3" type="ORF">ET418_17020</name>
</gene>
<dbReference type="InterPro" id="IPR027417">
    <property type="entry name" value="P-loop_NTPase"/>
</dbReference>
<evidence type="ECO:0000313" key="3">
    <source>
        <dbReference type="EMBL" id="KAA0888102.1"/>
    </source>
</evidence>
<feature type="domain" description="AAA+ ATPase" evidence="2">
    <location>
        <begin position="59"/>
        <end position="395"/>
    </location>
</feature>
<dbReference type="Proteomes" id="UP000324298">
    <property type="component" value="Unassembled WGS sequence"/>
</dbReference>